<reference evidence="2 3" key="1">
    <citation type="submission" date="2019-07" db="EMBL/GenBank/DDBJ databases">
        <title>Whole genome shotgun sequence of Methylobacterium gnaphalii NBRC 107716.</title>
        <authorList>
            <person name="Hosoyama A."/>
            <person name="Uohara A."/>
            <person name="Ohji S."/>
            <person name="Ichikawa N."/>
        </authorList>
    </citation>
    <scope>NUCLEOTIDE SEQUENCE [LARGE SCALE GENOMIC DNA]</scope>
    <source>
        <strain evidence="2 3">NBRC 107716</strain>
    </source>
</reference>
<dbReference type="Proteomes" id="UP000321750">
    <property type="component" value="Unassembled WGS sequence"/>
</dbReference>
<evidence type="ECO:0000256" key="1">
    <source>
        <dbReference type="SAM" id="MobiDB-lite"/>
    </source>
</evidence>
<sequence length="121" mass="13554">MLLDRSFATQRFSETGASEDSASASASERSRTASGQAVDLSRQPCEVVDRRRIMKPGDEVVFARLDVAEALGIWRHATGRVIDTHDEERPSPEGTVTVDVQFEGHETLYRYLPDLFEKRAN</sequence>
<feature type="region of interest" description="Disordered" evidence="1">
    <location>
        <begin position="1"/>
        <end position="42"/>
    </location>
</feature>
<keyword evidence="3" id="KW-1185">Reference proteome</keyword>
<gene>
    <name evidence="2" type="ORF">MGN01_41410</name>
</gene>
<feature type="compositionally biased region" description="Low complexity" evidence="1">
    <location>
        <begin position="13"/>
        <end position="35"/>
    </location>
</feature>
<organism evidence="2 3">
    <name type="scientific">Methylobacterium gnaphalii</name>
    <dbReference type="NCBI Taxonomy" id="1010610"/>
    <lineage>
        <taxon>Bacteria</taxon>
        <taxon>Pseudomonadati</taxon>
        <taxon>Pseudomonadota</taxon>
        <taxon>Alphaproteobacteria</taxon>
        <taxon>Hyphomicrobiales</taxon>
        <taxon>Methylobacteriaceae</taxon>
        <taxon>Methylobacterium</taxon>
    </lineage>
</organism>
<dbReference type="EMBL" id="BJZV01000035">
    <property type="protein sequence ID" value="GEP12296.1"/>
    <property type="molecule type" value="Genomic_DNA"/>
</dbReference>
<evidence type="ECO:0000313" key="3">
    <source>
        <dbReference type="Proteomes" id="UP000321750"/>
    </source>
</evidence>
<comment type="caution">
    <text evidence="2">The sequence shown here is derived from an EMBL/GenBank/DDBJ whole genome shotgun (WGS) entry which is preliminary data.</text>
</comment>
<name>A0A512JQR1_9HYPH</name>
<protein>
    <submittedName>
        <fullName evidence="2">Uncharacterized protein</fullName>
    </submittedName>
</protein>
<dbReference type="AlphaFoldDB" id="A0A512JQR1"/>
<accession>A0A512JQR1</accession>
<proteinExistence type="predicted"/>
<evidence type="ECO:0000313" key="2">
    <source>
        <dbReference type="EMBL" id="GEP12296.1"/>
    </source>
</evidence>